<evidence type="ECO:0000313" key="2">
    <source>
        <dbReference type="Proteomes" id="UP000054826"/>
    </source>
</evidence>
<sequence length="135" mass="15999">MYSPTNRAEMLLSAYISAKQIHGSGYLIKLQKCCFHQNFHPFLCFRFVKWTTSRWLPFRVVSFYNWEVYVHATGQQLERRQRVAFVILVSHECQWSGVEAGFYFTKSCPEFFLIQKRPAGDFPQRFLNRADEASQ</sequence>
<dbReference type="EMBL" id="JYDV01000531">
    <property type="protein sequence ID" value="KRZ14181.1"/>
    <property type="molecule type" value="Genomic_DNA"/>
</dbReference>
<dbReference type="Proteomes" id="UP000054826">
    <property type="component" value="Unassembled WGS sequence"/>
</dbReference>
<reference evidence="1 2" key="1">
    <citation type="submission" date="2015-01" db="EMBL/GenBank/DDBJ databases">
        <title>Evolution of Trichinella species and genotypes.</title>
        <authorList>
            <person name="Korhonen P.K."/>
            <person name="Edoardo P."/>
            <person name="Giuseppe L.R."/>
            <person name="Gasser R.B."/>
        </authorList>
    </citation>
    <scope>NUCLEOTIDE SEQUENCE [LARGE SCALE GENOMIC DNA]</scope>
    <source>
        <strain evidence="1">ISS176</strain>
    </source>
</reference>
<organism evidence="1 2">
    <name type="scientific">Trichinella pseudospiralis</name>
    <name type="common">Parasitic roundworm</name>
    <dbReference type="NCBI Taxonomy" id="6337"/>
    <lineage>
        <taxon>Eukaryota</taxon>
        <taxon>Metazoa</taxon>
        <taxon>Ecdysozoa</taxon>
        <taxon>Nematoda</taxon>
        <taxon>Enoplea</taxon>
        <taxon>Dorylaimia</taxon>
        <taxon>Trichinellida</taxon>
        <taxon>Trichinellidae</taxon>
        <taxon>Trichinella</taxon>
    </lineage>
</organism>
<evidence type="ECO:0000313" key="1">
    <source>
        <dbReference type="EMBL" id="KRZ14181.1"/>
    </source>
</evidence>
<protein>
    <submittedName>
        <fullName evidence="1">Uncharacterized protein</fullName>
    </submittedName>
</protein>
<name>A0A0V1HX18_TRIPS</name>
<proteinExistence type="predicted"/>
<gene>
    <name evidence="1" type="ORF">T4C_365</name>
</gene>
<dbReference type="AlphaFoldDB" id="A0A0V1HX18"/>
<comment type="caution">
    <text evidence="1">The sequence shown here is derived from an EMBL/GenBank/DDBJ whole genome shotgun (WGS) entry which is preliminary data.</text>
</comment>
<accession>A0A0V1HX18</accession>